<comment type="caution">
    <text evidence="1">The sequence shown here is derived from an EMBL/GenBank/DDBJ whole genome shotgun (WGS) entry which is preliminary data.</text>
</comment>
<name>A0A923NGH1_9FIRM</name>
<sequence length="63" mass="7342">MVETKCIYGDCEYVEEQLNQYLNDGWNVLDMKTTLYDSTAGIRRDTTVYLIKTDQNIELTELA</sequence>
<accession>A0A923NGH1</accession>
<dbReference type="Proteomes" id="UP000644115">
    <property type="component" value="Unassembled WGS sequence"/>
</dbReference>
<proteinExistence type="predicted"/>
<reference evidence="1" key="1">
    <citation type="submission" date="2020-08" db="EMBL/GenBank/DDBJ databases">
        <authorList>
            <person name="Liu C."/>
            <person name="Sun Q."/>
        </authorList>
    </citation>
    <scope>NUCLEOTIDE SEQUENCE</scope>
    <source>
        <strain evidence="1">BX16</strain>
    </source>
</reference>
<dbReference type="RefSeq" id="WP_249287488.1">
    <property type="nucleotide sequence ID" value="NZ_JACRWC010000109.1"/>
</dbReference>
<keyword evidence="2" id="KW-1185">Reference proteome</keyword>
<gene>
    <name evidence="1" type="ORF">H8876_09165</name>
</gene>
<evidence type="ECO:0000313" key="2">
    <source>
        <dbReference type="Proteomes" id="UP000644115"/>
    </source>
</evidence>
<dbReference type="AlphaFoldDB" id="A0A923NGH1"/>
<evidence type="ECO:0000313" key="1">
    <source>
        <dbReference type="EMBL" id="MBC6000167.1"/>
    </source>
</evidence>
<organism evidence="1 2">
    <name type="scientific">Lentihominibacter faecis</name>
    <dbReference type="NCBI Taxonomy" id="2764712"/>
    <lineage>
        <taxon>Bacteria</taxon>
        <taxon>Bacillati</taxon>
        <taxon>Bacillota</taxon>
        <taxon>Clostridia</taxon>
        <taxon>Peptostreptococcales</taxon>
        <taxon>Anaerovoracaceae</taxon>
        <taxon>Lentihominibacter</taxon>
    </lineage>
</organism>
<protein>
    <submittedName>
        <fullName evidence="1">Uncharacterized protein</fullName>
    </submittedName>
</protein>
<dbReference type="EMBL" id="JACRWC010000109">
    <property type="protein sequence ID" value="MBC6000167.1"/>
    <property type="molecule type" value="Genomic_DNA"/>
</dbReference>